<reference evidence="2" key="1">
    <citation type="submission" date="2021-03" db="EMBL/GenBank/DDBJ databases">
        <title>Draft genome sequence of rust myrtle Austropuccinia psidii MF-1, a brazilian biotype.</title>
        <authorList>
            <person name="Quecine M.C."/>
            <person name="Pachon D.M.R."/>
            <person name="Bonatelli M.L."/>
            <person name="Correr F.H."/>
            <person name="Franceschini L.M."/>
            <person name="Leite T.F."/>
            <person name="Margarido G.R.A."/>
            <person name="Almeida C.A."/>
            <person name="Ferrarezi J.A."/>
            <person name="Labate C.A."/>
        </authorList>
    </citation>
    <scope>NUCLEOTIDE SEQUENCE</scope>
    <source>
        <strain evidence="2">MF-1</strain>
    </source>
</reference>
<accession>A0A9Q3CAQ3</accession>
<dbReference type="OrthoDB" id="5102063at2759"/>
<name>A0A9Q3CAQ3_9BASI</name>
<dbReference type="AlphaFoldDB" id="A0A9Q3CAQ3"/>
<evidence type="ECO:0000313" key="3">
    <source>
        <dbReference type="Proteomes" id="UP000765509"/>
    </source>
</evidence>
<organism evidence="2 3">
    <name type="scientific">Austropuccinia psidii MF-1</name>
    <dbReference type="NCBI Taxonomy" id="1389203"/>
    <lineage>
        <taxon>Eukaryota</taxon>
        <taxon>Fungi</taxon>
        <taxon>Dikarya</taxon>
        <taxon>Basidiomycota</taxon>
        <taxon>Pucciniomycotina</taxon>
        <taxon>Pucciniomycetes</taxon>
        <taxon>Pucciniales</taxon>
        <taxon>Sphaerophragmiaceae</taxon>
        <taxon>Austropuccinia</taxon>
    </lineage>
</organism>
<evidence type="ECO:0000313" key="2">
    <source>
        <dbReference type="EMBL" id="MBW0481664.1"/>
    </source>
</evidence>
<keyword evidence="3" id="KW-1185">Reference proteome</keyword>
<dbReference type="Proteomes" id="UP000765509">
    <property type="component" value="Unassembled WGS sequence"/>
</dbReference>
<evidence type="ECO:0000256" key="1">
    <source>
        <dbReference type="SAM" id="MobiDB-lite"/>
    </source>
</evidence>
<sequence length="240" mass="27654">MIKDRAMVQALDGGYIIPTLDILKLYIEQDLEAKVLIQQKEFSKPKAPAKKTIFEHEIWDEFIKQVKELTQKIKNPPQPEPNPRVEGTESVKGQYRPRNPLPLFSSSYQPYIPAQIAPRPPFKCAYCKEEGHSETRCTHLSEDLDRRIIRTQGASYLFPNYQRVPMEGNESAKSIVRAFEKEQAELNKKNMEKTTVKPKPEEEVEPTEKKSEDKLTSIAHIEDWSNWKAPTISSANDPFV</sequence>
<feature type="region of interest" description="Disordered" evidence="1">
    <location>
        <begin position="73"/>
        <end position="96"/>
    </location>
</feature>
<proteinExistence type="predicted"/>
<comment type="caution">
    <text evidence="2">The sequence shown here is derived from an EMBL/GenBank/DDBJ whole genome shotgun (WGS) entry which is preliminary data.</text>
</comment>
<protein>
    <submittedName>
        <fullName evidence="2">Uncharacterized protein</fullName>
    </submittedName>
</protein>
<dbReference type="EMBL" id="AVOT02006471">
    <property type="protein sequence ID" value="MBW0481664.1"/>
    <property type="molecule type" value="Genomic_DNA"/>
</dbReference>
<gene>
    <name evidence="2" type="ORF">O181_021379</name>
</gene>
<feature type="region of interest" description="Disordered" evidence="1">
    <location>
        <begin position="187"/>
        <end position="216"/>
    </location>
</feature>